<dbReference type="EMBL" id="HACA01013854">
    <property type="protein sequence ID" value="CDW31215.1"/>
    <property type="molecule type" value="Transcribed_RNA"/>
</dbReference>
<organism evidence="1">
    <name type="scientific">Lepeophtheirus salmonis</name>
    <name type="common">Salmon louse</name>
    <name type="synonym">Caligus salmonis</name>
    <dbReference type="NCBI Taxonomy" id="72036"/>
    <lineage>
        <taxon>Eukaryota</taxon>
        <taxon>Metazoa</taxon>
        <taxon>Ecdysozoa</taxon>
        <taxon>Arthropoda</taxon>
        <taxon>Crustacea</taxon>
        <taxon>Multicrustacea</taxon>
        <taxon>Hexanauplia</taxon>
        <taxon>Copepoda</taxon>
        <taxon>Siphonostomatoida</taxon>
        <taxon>Caligidae</taxon>
        <taxon>Lepeophtheirus</taxon>
    </lineage>
</organism>
<name>A0A0K2TZB7_LEPSM</name>
<sequence length="37" mass="4294">MYTFIKMSPSFYNSSNFISFAMQNPFRGTPLSSFHPI</sequence>
<evidence type="ECO:0000313" key="1">
    <source>
        <dbReference type="EMBL" id="CDW31215.1"/>
    </source>
</evidence>
<protein>
    <submittedName>
        <fullName evidence="1">Uncharacterized protein</fullName>
    </submittedName>
</protein>
<dbReference type="AlphaFoldDB" id="A0A0K2TZB7"/>
<proteinExistence type="predicted"/>
<reference evidence="1" key="1">
    <citation type="submission" date="2014-05" db="EMBL/GenBank/DDBJ databases">
        <authorList>
            <person name="Chronopoulou M."/>
        </authorList>
    </citation>
    <scope>NUCLEOTIDE SEQUENCE</scope>
    <source>
        <tissue evidence="1">Whole organism</tissue>
    </source>
</reference>
<accession>A0A0K2TZB7</accession>